<evidence type="ECO:0000313" key="2">
    <source>
        <dbReference type="EMBL" id="SQF35983.1"/>
    </source>
</evidence>
<evidence type="ECO:0000256" key="1">
    <source>
        <dbReference type="SAM" id="Phobius"/>
    </source>
</evidence>
<keyword evidence="1" id="KW-0812">Transmembrane</keyword>
<feature type="transmembrane region" description="Helical" evidence="1">
    <location>
        <begin position="130"/>
        <end position="150"/>
    </location>
</feature>
<organism evidence="2 3">
    <name type="scientific">Streptococcus sanguinis</name>
    <dbReference type="NCBI Taxonomy" id="1305"/>
    <lineage>
        <taxon>Bacteria</taxon>
        <taxon>Bacillati</taxon>
        <taxon>Bacillota</taxon>
        <taxon>Bacilli</taxon>
        <taxon>Lactobacillales</taxon>
        <taxon>Streptococcaceae</taxon>
        <taxon>Streptococcus</taxon>
    </lineage>
</organism>
<dbReference type="EMBL" id="LS483346">
    <property type="protein sequence ID" value="SQF35983.1"/>
    <property type="molecule type" value="Genomic_DNA"/>
</dbReference>
<dbReference type="AlphaFoldDB" id="A0A2X3VXS8"/>
<accession>A0A2X3VXS8</accession>
<feature type="transmembrane region" description="Helical" evidence="1">
    <location>
        <begin position="16"/>
        <end position="35"/>
    </location>
</feature>
<keyword evidence="1" id="KW-1133">Transmembrane helix</keyword>
<reference evidence="2 3" key="1">
    <citation type="submission" date="2018-06" db="EMBL/GenBank/DDBJ databases">
        <authorList>
            <consortium name="Pathogen Informatics"/>
            <person name="Doyle S."/>
        </authorList>
    </citation>
    <scope>NUCLEOTIDE SEQUENCE [LARGE SCALE GENOMIC DNA]</scope>
    <source>
        <strain evidence="2 3">NCTC11085</strain>
    </source>
</reference>
<evidence type="ECO:0000313" key="3">
    <source>
        <dbReference type="Proteomes" id="UP000249623"/>
    </source>
</evidence>
<sequence length="427" mass="48323">MEMQVSKYHKISGRRTLLFGFLALVFGLIIIVNGFRFTKLAFDFISFYLTVVGLVNIVLHVFTHKKEGAVWHSLLQIAVAMGISWLNRISDVPVNIVIISLGSYQLLTAGIYGVTYLLYRQNHVKGGLRYLFDTVLYGGIGLTSILSPATDGHLQFLILGIYLMMLGMSNIRDGLFFDNDREKHRLRRQIRINLPIIFAAFIPVENLERFNRLIQGDAASDRKNVYSLVKNREKKADLEVLVHTSKTSLLGAIGHVDICYQGQVISYGSYDVFSERCKGMIGDGVLFKVPKDVYIELCKKESKQTLFAYSLALTDKEEEAVEKRLAEIDQLLVEWEPPAELKNGQPTYSYKLKHELGAQLYKFKTSRFKTYFVLSTNCCLLADSIIGQAGTDILDIRGIIAPGTYQSYLQYEFESARGLVIAQTVYQ</sequence>
<gene>
    <name evidence="2" type="ORF">NCTC11085_02065</name>
</gene>
<name>A0A2X3VXS8_STRSA</name>
<proteinExistence type="predicted"/>
<feature type="transmembrane region" description="Helical" evidence="1">
    <location>
        <begin position="156"/>
        <end position="177"/>
    </location>
</feature>
<feature type="transmembrane region" description="Helical" evidence="1">
    <location>
        <begin position="69"/>
        <end position="86"/>
    </location>
</feature>
<dbReference type="RefSeq" id="WP_002926835.1">
    <property type="nucleotide sequence ID" value="NZ_CP071430.1"/>
</dbReference>
<keyword evidence="1" id="KW-0472">Membrane</keyword>
<dbReference type="Proteomes" id="UP000249623">
    <property type="component" value="Chromosome 1"/>
</dbReference>
<feature type="transmembrane region" description="Helical" evidence="1">
    <location>
        <begin position="41"/>
        <end position="62"/>
    </location>
</feature>
<feature type="transmembrane region" description="Helical" evidence="1">
    <location>
        <begin position="92"/>
        <end position="118"/>
    </location>
</feature>
<protein>
    <submittedName>
        <fullName evidence="2">Membrane protein</fullName>
    </submittedName>
</protein>